<name>A0AAX6RQH2_HETGA</name>
<sequence>MFLKKTSVLSEGHSMSPIPITQSLRILRSVARREAPCSERRPHQAPHSLSKSALATSCYSRKTNVPKAVPSLSGFAPEMEALRKAFLMRPGCPQFSTRATSMSHLGSGSSIHPPRVLGSRSKSQRGMEDWLLDRQDSDQSSEGRPLLGSKSDCQLSTQRKSTSQTLSPVCSWGGTDQRLPWYIAVIQEKDRSLLALGEEVQRFSKLETQVQKKDQEIQMLQREMEALQKQLKCIIRNKGLKTPERPSWRESPLEAGPMLGRPSLLKTTHTDQQDVLQPAQMQGEDSPAELGRALSLELGSDEEDQGPGPEPKGAGDGAAGGTGAVQQEGAEEEEEKELEEEDEEELPQEGGGSWGQAFSVTESLEDELLAQLEEYERTLLEFQDELEAIGIRFCLATGTIASLQRQLTFQESQMQKVNMENEALQKELRERKQQLQAMSDKLLGGSAALPLPELHRKG</sequence>
<feature type="compositionally biased region" description="Basic and acidic residues" evidence="2">
    <location>
        <begin position="242"/>
        <end position="252"/>
    </location>
</feature>
<reference evidence="4" key="1">
    <citation type="submission" date="2025-08" db="UniProtKB">
        <authorList>
            <consortium name="RefSeq"/>
        </authorList>
    </citation>
    <scope>IDENTIFICATION</scope>
</reference>
<feature type="compositionally biased region" description="Gly residues" evidence="2">
    <location>
        <begin position="314"/>
        <end position="323"/>
    </location>
</feature>
<dbReference type="PANTHER" id="PTHR18853:SF9">
    <property type="entry name" value="COILED-COIL DOMAIN-CONTAINING PROTEIN 27"/>
    <property type="match status" value="1"/>
</dbReference>
<organism evidence="3 4">
    <name type="scientific">Heterocephalus glaber</name>
    <name type="common">Naked mole rat</name>
    <dbReference type="NCBI Taxonomy" id="10181"/>
    <lineage>
        <taxon>Eukaryota</taxon>
        <taxon>Metazoa</taxon>
        <taxon>Chordata</taxon>
        <taxon>Craniata</taxon>
        <taxon>Vertebrata</taxon>
        <taxon>Euteleostomi</taxon>
        <taxon>Mammalia</taxon>
        <taxon>Eutheria</taxon>
        <taxon>Euarchontoglires</taxon>
        <taxon>Glires</taxon>
        <taxon>Rodentia</taxon>
        <taxon>Hystricomorpha</taxon>
        <taxon>Bathyergidae</taxon>
        <taxon>Heterocephalus</taxon>
    </lineage>
</organism>
<dbReference type="Proteomes" id="UP000694906">
    <property type="component" value="Unplaced"/>
</dbReference>
<keyword evidence="1" id="KW-0175">Coiled coil</keyword>
<proteinExistence type="predicted"/>
<feature type="compositionally biased region" description="Acidic residues" evidence="2">
    <location>
        <begin position="329"/>
        <end position="347"/>
    </location>
</feature>
<keyword evidence="3" id="KW-1185">Reference proteome</keyword>
<dbReference type="PANTHER" id="PTHR18853">
    <property type="entry name" value="FORKHEAD-ASSOCIATED DOMAIN-CONTAINING PROTEIN 1-RELATED"/>
    <property type="match status" value="1"/>
</dbReference>
<dbReference type="InterPro" id="IPR052642">
    <property type="entry name" value="CC-FHA_domain"/>
</dbReference>
<dbReference type="AlphaFoldDB" id="A0AAX6RQH2"/>
<feature type="coiled-coil region" evidence="1">
    <location>
        <begin position="203"/>
        <end position="237"/>
    </location>
</feature>
<feature type="compositionally biased region" description="Basic and acidic residues" evidence="2">
    <location>
        <begin position="125"/>
        <end position="137"/>
    </location>
</feature>
<feature type="compositionally biased region" description="Polar residues" evidence="2">
    <location>
        <begin position="98"/>
        <end position="110"/>
    </location>
</feature>
<feature type="region of interest" description="Disordered" evidence="2">
    <location>
        <begin position="98"/>
        <end position="169"/>
    </location>
</feature>
<feature type="region of interest" description="Disordered" evidence="2">
    <location>
        <begin position="242"/>
        <end position="264"/>
    </location>
</feature>
<dbReference type="RefSeq" id="XP_021099048.1">
    <property type="nucleotide sequence ID" value="XM_021243389.1"/>
</dbReference>
<gene>
    <name evidence="4" type="primary">Ccdc27</name>
</gene>
<evidence type="ECO:0000313" key="3">
    <source>
        <dbReference type="Proteomes" id="UP000694906"/>
    </source>
</evidence>
<evidence type="ECO:0000313" key="4">
    <source>
        <dbReference type="RefSeq" id="XP_021099048.1"/>
    </source>
</evidence>
<protein>
    <submittedName>
        <fullName evidence="4">Coiled-coil domain-containing protein 27</fullName>
    </submittedName>
</protein>
<feature type="region of interest" description="Disordered" evidence="2">
    <location>
        <begin position="299"/>
        <end position="356"/>
    </location>
</feature>
<dbReference type="CTD" id="148870"/>
<evidence type="ECO:0000256" key="2">
    <source>
        <dbReference type="SAM" id="MobiDB-lite"/>
    </source>
</evidence>
<dbReference type="GeneID" id="101711501"/>
<evidence type="ECO:0000256" key="1">
    <source>
        <dbReference type="SAM" id="Coils"/>
    </source>
</evidence>
<feature type="compositionally biased region" description="Polar residues" evidence="2">
    <location>
        <begin position="151"/>
        <end position="168"/>
    </location>
</feature>
<accession>A0AAX6RQH2</accession>